<sequence length="205" mass="23719">MQLHRLRWDLDTLNRSGLEAAYRSMKSLLPSLNRCLPDEAQSESALRNTAQANFDGLEWRFAYRLSAMEREELLERTQYIVPCGTEFGVRYWVFNNDLAEFGPGSEWTYMIQMPVEDVAFEQLSPEYCRMRLRPLPRFFHTPHALHPAAMTSISDMSIIELRGRRTEGLGPGSRITIWDEEYEYLDSDDDDSIDDAPKPCRTLGG</sequence>
<name>A0A165MFB8_9AGAM</name>
<dbReference type="Proteomes" id="UP000076761">
    <property type="component" value="Unassembled WGS sequence"/>
</dbReference>
<reference evidence="1 2" key="1">
    <citation type="journal article" date="2016" name="Mol. Biol. Evol.">
        <title>Comparative Genomics of Early-Diverging Mushroom-Forming Fungi Provides Insights into the Origins of Lignocellulose Decay Capabilities.</title>
        <authorList>
            <person name="Nagy L.G."/>
            <person name="Riley R."/>
            <person name="Tritt A."/>
            <person name="Adam C."/>
            <person name="Daum C."/>
            <person name="Floudas D."/>
            <person name="Sun H."/>
            <person name="Yadav J.S."/>
            <person name="Pangilinan J."/>
            <person name="Larsson K.H."/>
            <person name="Matsuura K."/>
            <person name="Barry K."/>
            <person name="Labutti K."/>
            <person name="Kuo R."/>
            <person name="Ohm R.A."/>
            <person name="Bhattacharya S.S."/>
            <person name="Shirouzu T."/>
            <person name="Yoshinaga Y."/>
            <person name="Martin F.M."/>
            <person name="Grigoriev I.V."/>
            <person name="Hibbett D.S."/>
        </authorList>
    </citation>
    <scope>NUCLEOTIDE SEQUENCE [LARGE SCALE GENOMIC DNA]</scope>
    <source>
        <strain evidence="1 2">HHB14362 ss-1</strain>
    </source>
</reference>
<organism evidence="1 2">
    <name type="scientific">Neolentinus lepideus HHB14362 ss-1</name>
    <dbReference type="NCBI Taxonomy" id="1314782"/>
    <lineage>
        <taxon>Eukaryota</taxon>
        <taxon>Fungi</taxon>
        <taxon>Dikarya</taxon>
        <taxon>Basidiomycota</taxon>
        <taxon>Agaricomycotina</taxon>
        <taxon>Agaricomycetes</taxon>
        <taxon>Gloeophyllales</taxon>
        <taxon>Gloeophyllaceae</taxon>
        <taxon>Neolentinus</taxon>
    </lineage>
</organism>
<gene>
    <name evidence="1" type="ORF">NEOLEDRAFT_1246524</name>
</gene>
<evidence type="ECO:0000313" key="1">
    <source>
        <dbReference type="EMBL" id="KZT18261.1"/>
    </source>
</evidence>
<dbReference type="InParanoid" id="A0A165MFB8"/>
<accession>A0A165MFB8</accession>
<keyword evidence="2" id="KW-1185">Reference proteome</keyword>
<dbReference type="AlphaFoldDB" id="A0A165MFB8"/>
<dbReference type="EMBL" id="KV425693">
    <property type="protein sequence ID" value="KZT18261.1"/>
    <property type="molecule type" value="Genomic_DNA"/>
</dbReference>
<protein>
    <submittedName>
        <fullName evidence="1">Uncharacterized protein</fullName>
    </submittedName>
</protein>
<evidence type="ECO:0000313" key="2">
    <source>
        <dbReference type="Proteomes" id="UP000076761"/>
    </source>
</evidence>
<proteinExistence type="predicted"/>